<gene>
    <name evidence="1" type="ORF">ONZ52_04150</name>
</gene>
<organism evidence="1 2">
    <name type="scientific">Marinomonas rhodophyticola</name>
    <dbReference type="NCBI Taxonomy" id="2992803"/>
    <lineage>
        <taxon>Bacteria</taxon>
        <taxon>Pseudomonadati</taxon>
        <taxon>Pseudomonadota</taxon>
        <taxon>Gammaproteobacteria</taxon>
        <taxon>Oceanospirillales</taxon>
        <taxon>Oceanospirillaceae</taxon>
        <taxon>Marinomonas</taxon>
    </lineage>
</organism>
<dbReference type="Pfam" id="PF11363">
    <property type="entry name" value="DUF3164"/>
    <property type="match status" value="1"/>
</dbReference>
<reference evidence="1" key="1">
    <citation type="submission" date="2022-11" db="EMBL/GenBank/DDBJ databases">
        <title>Marinomonas sp. nov., isolated from marine algae.</title>
        <authorList>
            <person name="Choi D.G."/>
            <person name="Kim J.M."/>
            <person name="Lee J.K."/>
            <person name="Baek J.H."/>
            <person name="Jeon C.O."/>
        </authorList>
    </citation>
    <scope>NUCLEOTIDE SEQUENCE</scope>
    <source>
        <strain evidence="1">KJ51-3</strain>
    </source>
</reference>
<accession>A0ABT3KCK3</accession>
<protein>
    <submittedName>
        <fullName evidence="1">DUF3164 family protein</fullName>
    </submittedName>
</protein>
<name>A0ABT3KCK3_9GAMM</name>
<proteinExistence type="predicted"/>
<dbReference type="InterPro" id="IPR021505">
    <property type="entry name" value="Phage_B3_Orf6"/>
</dbReference>
<dbReference type="EMBL" id="JAPEUL010000004">
    <property type="protein sequence ID" value="MCW4628252.1"/>
    <property type="molecule type" value="Genomic_DNA"/>
</dbReference>
<evidence type="ECO:0000313" key="1">
    <source>
        <dbReference type="EMBL" id="MCW4628252.1"/>
    </source>
</evidence>
<evidence type="ECO:0000313" key="2">
    <source>
        <dbReference type="Proteomes" id="UP001431181"/>
    </source>
</evidence>
<keyword evidence="2" id="KW-1185">Reference proteome</keyword>
<comment type="caution">
    <text evidence="1">The sequence shown here is derived from an EMBL/GenBank/DDBJ whole genome shotgun (WGS) entry which is preliminary data.</text>
</comment>
<sequence length="212" mass="23530">MSTSQQQDNVIKVPAGMRVNADGHFVPEASIREQDLLRDQIVMALVPEALSLSRDMAAYKAKALNDISDLIEIAADRYGAKLGGKKGNVSLVSFDGRYKIQRTYREVVAFTEEIEAAKALIDSCLIRWSEGANANIRAVVSQAFRKNRNGEISTGKVLDLMRMEIDDEEWNRAMAALKDALKSNGTAVYIRVYERIGTTDQYKPISLDIASL</sequence>
<dbReference type="RefSeq" id="WP_265217450.1">
    <property type="nucleotide sequence ID" value="NZ_JAPEUL010000004.1"/>
</dbReference>
<dbReference type="Proteomes" id="UP001431181">
    <property type="component" value="Unassembled WGS sequence"/>
</dbReference>